<gene>
    <name evidence="2" type="ORF">L1049_005355</name>
</gene>
<dbReference type="Proteomes" id="UP001415857">
    <property type="component" value="Unassembled WGS sequence"/>
</dbReference>
<sequence length="277" mass="31024">MEWRKRFSSSIRKAVLLPLPNATGITSTASDTEAVNSVADNFVVVALYGETGLCFCRPGDEAWIELSLAWTEELNQRGPIVFQNVIWYNRQLYAVDKDYNLTIVELGLHPRSTRLNLPCPAGYDRKNGESQQRIYLVESGGELLMVVQTWSWERAGLPTLWGIPPHPPLMTTKFNVFKLDLRGHCWIKVESLGDRMLFVGNSSGISVVSASYFSGFKGNCIYFIGGIFTQFAFMKNGPKPIGYLGVYSLEEGNIKSPFPRGSHSSGCFPFWFMPSPL</sequence>
<keyword evidence="3" id="KW-1185">Reference proteome</keyword>
<reference evidence="2 3" key="1">
    <citation type="journal article" date="2024" name="Plant J.">
        <title>Genome sequences and population genomics reveal climatic adaptation and genomic divergence between two closely related sweetgum species.</title>
        <authorList>
            <person name="Xu W.Q."/>
            <person name="Ren C.Q."/>
            <person name="Zhang X.Y."/>
            <person name="Comes H.P."/>
            <person name="Liu X.H."/>
            <person name="Li Y.G."/>
            <person name="Kettle C.J."/>
            <person name="Jalonen R."/>
            <person name="Gaisberger H."/>
            <person name="Ma Y.Z."/>
            <person name="Qiu Y.X."/>
        </authorList>
    </citation>
    <scope>NUCLEOTIDE SEQUENCE [LARGE SCALE GENOMIC DNA]</scope>
    <source>
        <strain evidence="2">Hangzhou</strain>
    </source>
</reference>
<evidence type="ECO:0000259" key="1">
    <source>
        <dbReference type="Pfam" id="PF03478"/>
    </source>
</evidence>
<organism evidence="2 3">
    <name type="scientific">Liquidambar formosana</name>
    <name type="common">Formosan gum</name>
    <dbReference type="NCBI Taxonomy" id="63359"/>
    <lineage>
        <taxon>Eukaryota</taxon>
        <taxon>Viridiplantae</taxon>
        <taxon>Streptophyta</taxon>
        <taxon>Embryophyta</taxon>
        <taxon>Tracheophyta</taxon>
        <taxon>Spermatophyta</taxon>
        <taxon>Magnoliopsida</taxon>
        <taxon>eudicotyledons</taxon>
        <taxon>Gunneridae</taxon>
        <taxon>Pentapetalae</taxon>
        <taxon>Saxifragales</taxon>
        <taxon>Altingiaceae</taxon>
        <taxon>Liquidambar</taxon>
    </lineage>
</organism>
<dbReference type="PANTHER" id="PTHR44259:SF114">
    <property type="entry name" value="OS06G0707300 PROTEIN"/>
    <property type="match status" value="1"/>
</dbReference>
<dbReference type="InterPro" id="IPR050942">
    <property type="entry name" value="F-box_BR-signaling"/>
</dbReference>
<feature type="domain" description="KIB1-4 beta-propeller" evidence="1">
    <location>
        <begin position="39"/>
        <end position="225"/>
    </location>
</feature>
<proteinExistence type="predicted"/>
<dbReference type="AlphaFoldDB" id="A0AAP0RQG8"/>
<protein>
    <recommendedName>
        <fullName evidence="1">KIB1-4 beta-propeller domain-containing protein</fullName>
    </recommendedName>
</protein>
<comment type="caution">
    <text evidence="2">The sequence shown here is derived from an EMBL/GenBank/DDBJ whole genome shotgun (WGS) entry which is preliminary data.</text>
</comment>
<dbReference type="InterPro" id="IPR005174">
    <property type="entry name" value="KIB1-4_b-propeller"/>
</dbReference>
<evidence type="ECO:0000313" key="3">
    <source>
        <dbReference type="Proteomes" id="UP001415857"/>
    </source>
</evidence>
<accession>A0AAP0RQG8</accession>
<evidence type="ECO:0000313" key="2">
    <source>
        <dbReference type="EMBL" id="KAK9282438.1"/>
    </source>
</evidence>
<name>A0AAP0RQG8_LIQFO</name>
<dbReference type="PANTHER" id="PTHR44259">
    <property type="entry name" value="OS07G0183000 PROTEIN-RELATED"/>
    <property type="match status" value="1"/>
</dbReference>
<dbReference type="EMBL" id="JBBPBK010000007">
    <property type="protein sequence ID" value="KAK9282438.1"/>
    <property type="molecule type" value="Genomic_DNA"/>
</dbReference>
<dbReference type="Pfam" id="PF03478">
    <property type="entry name" value="Beta-prop_KIB1-4"/>
    <property type="match status" value="1"/>
</dbReference>